<proteinExistence type="predicted"/>
<keyword evidence="4" id="KW-1185">Reference proteome</keyword>
<sequence>HGVMPFHNGYSMTPMLLFLVLLSPLSIDAAGDPIETIVSNFMLTVRSMGEKWLANVAIPNLEDVNSNPNIAYSVDAKTANALTSFGNFLNTCPVYLPLSDVEGTWYLVLASKRILQTTLSHVDQVIEKLASSVPLSDRKSMESLFRDVLDLQCGQMTILSSGSQPRFEWSYTSRSTPHSIIGSILTQGDRSIVFSFAPTAEIKMAAVWTSADSLVFSQVDTWPPCDNHLVFTRNRGDNLTLLRERLTLQGANLPSNPLIPVLCQTNIKPIISPVPSSSIDSPSYFNRVHPWSSISVSSNQNPSNSLSIPSSSQPNPTFRSPIPANLAFTQTGKGYVQVVEPQF</sequence>
<name>A0AAV5UX65_9BILA</name>
<feature type="signal peptide" evidence="2">
    <location>
        <begin position="1"/>
        <end position="31"/>
    </location>
</feature>
<feature type="compositionally biased region" description="Low complexity" evidence="1">
    <location>
        <begin position="302"/>
        <end position="316"/>
    </location>
</feature>
<protein>
    <submittedName>
        <fullName evidence="3">Uncharacterized protein</fullName>
    </submittedName>
</protein>
<keyword evidence="2" id="KW-0732">Signal</keyword>
<dbReference type="EMBL" id="BTSY01000001">
    <property type="protein sequence ID" value="GMT11106.1"/>
    <property type="molecule type" value="Genomic_DNA"/>
</dbReference>
<evidence type="ECO:0000256" key="2">
    <source>
        <dbReference type="SAM" id="SignalP"/>
    </source>
</evidence>
<feature type="region of interest" description="Disordered" evidence="1">
    <location>
        <begin position="302"/>
        <end position="323"/>
    </location>
</feature>
<feature type="chain" id="PRO_5043506977" evidence="2">
    <location>
        <begin position="32"/>
        <end position="343"/>
    </location>
</feature>
<gene>
    <name evidence="3" type="ORF">PFISCL1PPCAC_2403</name>
</gene>
<evidence type="ECO:0000313" key="3">
    <source>
        <dbReference type="EMBL" id="GMT11106.1"/>
    </source>
</evidence>
<dbReference type="Proteomes" id="UP001432322">
    <property type="component" value="Unassembled WGS sequence"/>
</dbReference>
<evidence type="ECO:0000256" key="1">
    <source>
        <dbReference type="SAM" id="MobiDB-lite"/>
    </source>
</evidence>
<organism evidence="3 4">
    <name type="scientific">Pristionchus fissidentatus</name>
    <dbReference type="NCBI Taxonomy" id="1538716"/>
    <lineage>
        <taxon>Eukaryota</taxon>
        <taxon>Metazoa</taxon>
        <taxon>Ecdysozoa</taxon>
        <taxon>Nematoda</taxon>
        <taxon>Chromadorea</taxon>
        <taxon>Rhabditida</taxon>
        <taxon>Rhabditina</taxon>
        <taxon>Diplogasteromorpha</taxon>
        <taxon>Diplogasteroidea</taxon>
        <taxon>Neodiplogasteridae</taxon>
        <taxon>Pristionchus</taxon>
    </lineage>
</organism>
<dbReference type="AlphaFoldDB" id="A0AAV5UX65"/>
<reference evidence="3" key="1">
    <citation type="submission" date="2023-10" db="EMBL/GenBank/DDBJ databases">
        <title>Genome assembly of Pristionchus species.</title>
        <authorList>
            <person name="Yoshida K."/>
            <person name="Sommer R.J."/>
        </authorList>
    </citation>
    <scope>NUCLEOTIDE SEQUENCE</scope>
    <source>
        <strain evidence="3">RS5133</strain>
    </source>
</reference>
<accession>A0AAV5UX65</accession>
<comment type="caution">
    <text evidence="3">The sequence shown here is derived from an EMBL/GenBank/DDBJ whole genome shotgun (WGS) entry which is preliminary data.</text>
</comment>
<feature type="non-terminal residue" evidence="3">
    <location>
        <position position="1"/>
    </location>
</feature>
<evidence type="ECO:0000313" key="4">
    <source>
        <dbReference type="Proteomes" id="UP001432322"/>
    </source>
</evidence>